<dbReference type="RefSeq" id="WP_018475469.1">
    <property type="nucleotide sequence ID" value="NZ_BMWX01000005.1"/>
</dbReference>
<evidence type="ECO:0000313" key="1">
    <source>
        <dbReference type="EMBL" id="GGZ35320.1"/>
    </source>
</evidence>
<dbReference type="Proteomes" id="UP000619457">
    <property type="component" value="Unassembled WGS sequence"/>
</dbReference>
<evidence type="ECO:0000313" key="2">
    <source>
        <dbReference type="Proteomes" id="UP000619457"/>
    </source>
</evidence>
<gene>
    <name evidence="1" type="ORF">GCM10007049_30930</name>
</gene>
<keyword evidence="2" id="KW-1185">Reference proteome</keyword>
<dbReference type="EMBL" id="BMWX01000005">
    <property type="protein sequence ID" value="GGZ35320.1"/>
    <property type="molecule type" value="Genomic_DNA"/>
</dbReference>
<comment type="caution">
    <text evidence="1">The sequence shown here is derived from an EMBL/GenBank/DDBJ whole genome shotgun (WGS) entry which is preliminary data.</text>
</comment>
<sequence>MTEIEALSDKIVYRAIREALNAPIDRFFLEKYLHEILELDSEKFLLYNLENVNNTYSVRLLACLPELWENIGFEEMKKLIDSFTNVFSFYAFVQFTYKYLQVDIFEMIYENENVKLSFKKEISEYLINQCANLIMDEDDYFEFEEGQIGVNFQEWNYIKQKLLLDSRIKPATKSLNELYIRLKFYNERYNEGDKTPH</sequence>
<reference evidence="1" key="2">
    <citation type="submission" date="2020-09" db="EMBL/GenBank/DDBJ databases">
        <authorList>
            <person name="Sun Q."/>
            <person name="Kim S."/>
        </authorList>
    </citation>
    <scope>NUCLEOTIDE SEQUENCE</scope>
    <source>
        <strain evidence="1">KCTC 12368</strain>
    </source>
</reference>
<reference evidence="1" key="1">
    <citation type="journal article" date="2014" name="Int. J. Syst. Evol. Microbiol.">
        <title>Complete genome sequence of Corynebacterium casei LMG S-19264T (=DSM 44701T), isolated from a smear-ripened cheese.</title>
        <authorList>
            <consortium name="US DOE Joint Genome Institute (JGI-PGF)"/>
            <person name="Walter F."/>
            <person name="Albersmeier A."/>
            <person name="Kalinowski J."/>
            <person name="Ruckert C."/>
        </authorList>
    </citation>
    <scope>NUCLEOTIDE SEQUENCE</scope>
    <source>
        <strain evidence="1">KCTC 12368</strain>
    </source>
</reference>
<protein>
    <submittedName>
        <fullName evidence="1">Uncharacterized protein</fullName>
    </submittedName>
</protein>
<name>A0A918UUP0_9BACT</name>
<proteinExistence type="predicted"/>
<organism evidence="1 2">
    <name type="scientific">Echinicola pacifica</name>
    <dbReference type="NCBI Taxonomy" id="346377"/>
    <lineage>
        <taxon>Bacteria</taxon>
        <taxon>Pseudomonadati</taxon>
        <taxon>Bacteroidota</taxon>
        <taxon>Cytophagia</taxon>
        <taxon>Cytophagales</taxon>
        <taxon>Cyclobacteriaceae</taxon>
        <taxon>Echinicola</taxon>
    </lineage>
</organism>
<accession>A0A918UUP0</accession>
<dbReference type="AlphaFoldDB" id="A0A918UUP0"/>